<dbReference type="RefSeq" id="WP_186968011.1">
    <property type="nucleotide sequence ID" value="NZ_JACOOE010000008.1"/>
</dbReference>
<comment type="caution">
    <text evidence="1">The sequence shown here is derived from an EMBL/GenBank/DDBJ whole genome shotgun (WGS) entry which is preliminary data.</text>
</comment>
<sequence>MKRKFVKVMFLGALTLSTVTYVGCKDYDDDIDNLQTQIDANKASIAELQKFVKEGKWVKSVEPITGGFKITFNDGTPYEIVNGAKGDKGDTGATGAEGQSSILTVDPTTGEWLINGEKTGWSAKAPYIQDGYWYYWSKEAGKFVKGDKATGEQGEEGPAGVNGFSPYIANGTNGDKGYWYFYEPDNKDAITSGDLKGWVKGAFTDATTTLTKIEDRPCWLLTQLDGDETKEVILPTADNLINIKGVAISDDGKISTDGTKEVTLYYGILKNEVKFGPKGDQNTYSEGKVLTSNNAVINVMVNPVDISLEEYTFTLQNSKGTNTYLELGKPVQNVTPKALTRAESTPNIGLYDLSVKIKDGLNSSAELPQAVYALATKNAWDKTIMSAYDVKVTLSNQNIPELTDQTLAAIKNCDETYVWDDLLKEAGETNLGYVADYYYTADNVEIKKDVETGKWQILSKIGQSVIVTVHYLTVEGVEKSSTLTIQFKKKLEMVTVDPINWTVTDAKDGKEKKVSLEVIKDLLDKEDYSVVYLSKAALDETPAETDIDYAVAPVVKAENGGIALSVAKDTKDEKWYLTAIFDETKVTATEHTIHLAVKNAKGEDDLGTLLVKGIDLKVNITMSKTPVFVFDRIPGYFSEDGKTAKAYGTPVTGTEGEDKVTYDLTKLYTNITNGMANISYAEDNSEAWKGAQWLQSDVNPVLSLPVGLDNIGKKHGLIVRYQPYGNKNLAAILDEFNLTVLSEIAEGTEKGTVSNKYLSNVVREFTLNLTDFVWKDYKGESIVWSSDSENRIKSITLVPSDTAGKYMDLSATDFKASTPIKVTLKNSVGVILSPESEEKSYIEMTVLDAWGITSTVKIPVPIKNENK</sequence>
<dbReference type="Proteomes" id="UP000600600">
    <property type="component" value="Unassembled WGS sequence"/>
</dbReference>
<evidence type="ECO:0000313" key="1">
    <source>
        <dbReference type="EMBL" id="MBC5606209.1"/>
    </source>
</evidence>
<gene>
    <name evidence="1" type="ORF">H8S67_16240</name>
</gene>
<dbReference type="EMBL" id="JACOOE010000008">
    <property type="protein sequence ID" value="MBC5606209.1"/>
    <property type="molecule type" value="Genomic_DNA"/>
</dbReference>
<name>A0ABR7CF94_9BACE</name>
<keyword evidence="2" id="KW-1185">Reference proteome</keyword>
<protein>
    <recommendedName>
        <fullName evidence="3">DUF4988 domain-containing protein</fullName>
    </recommendedName>
</protein>
<proteinExistence type="predicted"/>
<reference evidence="1 2" key="1">
    <citation type="submission" date="2020-08" db="EMBL/GenBank/DDBJ databases">
        <title>Genome public.</title>
        <authorList>
            <person name="Liu C."/>
            <person name="Sun Q."/>
        </authorList>
    </citation>
    <scope>NUCLEOTIDE SEQUENCE [LARGE SCALE GENOMIC DNA]</scope>
    <source>
        <strain evidence="1 2">M27</strain>
    </source>
</reference>
<accession>A0ABR7CF94</accession>
<evidence type="ECO:0000313" key="2">
    <source>
        <dbReference type="Proteomes" id="UP000600600"/>
    </source>
</evidence>
<organism evidence="1 2">
    <name type="scientific">Bacteroides difficilis</name>
    <dbReference type="NCBI Taxonomy" id="2763021"/>
    <lineage>
        <taxon>Bacteria</taxon>
        <taxon>Pseudomonadati</taxon>
        <taxon>Bacteroidota</taxon>
        <taxon>Bacteroidia</taxon>
        <taxon>Bacteroidales</taxon>
        <taxon>Bacteroidaceae</taxon>
        <taxon>Bacteroides</taxon>
    </lineage>
</organism>
<evidence type="ECO:0008006" key="3">
    <source>
        <dbReference type="Google" id="ProtNLM"/>
    </source>
</evidence>